<dbReference type="Gene3D" id="1.10.10.60">
    <property type="entry name" value="Homeodomain-like"/>
    <property type="match status" value="1"/>
</dbReference>
<keyword evidence="2 4" id="KW-0238">DNA-binding</keyword>
<gene>
    <name evidence="6" type="ORF">D7044_13580</name>
</gene>
<dbReference type="SUPFAM" id="SSF46689">
    <property type="entry name" value="Homeodomain-like"/>
    <property type="match status" value="1"/>
</dbReference>
<dbReference type="SUPFAM" id="SSF48498">
    <property type="entry name" value="Tetracyclin repressor-like, C-terminal domain"/>
    <property type="match status" value="1"/>
</dbReference>
<dbReference type="PROSITE" id="PS50977">
    <property type="entry name" value="HTH_TETR_2"/>
    <property type="match status" value="1"/>
</dbReference>
<dbReference type="Pfam" id="PF00440">
    <property type="entry name" value="TetR_N"/>
    <property type="match status" value="1"/>
</dbReference>
<dbReference type="Gene3D" id="1.10.357.10">
    <property type="entry name" value="Tetracycline Repressor, domain 2"/>
    <property type="match status" value="1"/>
</dbReference>
<evidence type="ECO:0000256" key="2">
    <source>
        <dbReference type="ARBA" id="ARBA00023125"/>
    </source>
</evidence>
<dbReference type="Proteomes" id="UP000275865">
    <property type="component" value="Unassembled WGS sequence"/>
</dbReference>
<name>A0A3A9Y4L4_9ACTN</name>
<accession>A0A3A9Y4L4</accession>
<dbReference type="GO" id="GO:0003700">
    <property type="term" value="F:DNA-binding transcription factor activity"/>
    <property type="evidence" value="ECO:0007669"/>
    <property type="project" value="TreeGrafter"/>
</dbReference>
<proteinExistence type="predicted"/>
<dbReference type="PANTHER" id="PTHR30055:SF234">
    <property type="entry name" value="HTH-TYPE TRANSCRIPTIONAL REGULATOR BETI"/>
    <property type="match status" value="1"/>
</dbReference>
<feature type="domain" description="HTH tetR-type" evidence="5">
    <location>
        <begin position="16"/>
        <end position="77"/>
    </location>
</feature>
<keyword evidence="3" id="KW-0804">Transcription</keyword>
<dbReference type="EMBL" id="RAZT01000006">
    <property type="protein sequence ID" value="RKN32288.1"/>
    <property type="molecule type" value="Genomic_DNA"/>
</dbReference>
<dbReference type="InterPro" id="IPR050109">
    <property type="entry name" value="HTH-type_TetR-like_transc_reg"/>
</dbReference>
<evidence type="ECO:0000256" key="1">
    <source>
        <dbReference type="ARBA" id="ARBA00023015"/>
    </source>
</evidence>
<dbReference type="PANTHER" id="PTHR30055">
    <property type="entry name" value="HTH-TYPE TRANSCRIPTIONAL REGULATOR RUTR"/>
    <property type="match status" value="1"/>
</dbReference>
<protein>
    <submittedName>
        <fullName evidence="6">TetR/AcrR family transcriptional regulator</fullName>
    </submittedName>
</protein>
<evidence type="ECO:0000259" key="5">
    <source>
        <dbReference type="PROSITE" id="PS50977"/>
    </source>
</evidence>
<dbReference type="InterPro" id="IPR036271">
    <property type="entry name" value="Tet_transcr_reg_TetR-rel_C_sf"/>
</dbReference>
<evidence type="ECO:0000256" key="4">
    <source>
        <dbReference type="PROSITE-ProRule" id="PRU00335"/>
    </source>
</evidence>
<evidence type="ECO:0000313" key="7">
    <source>
        <dbReference type="Proteomes" id="UP000275865"/>
    </source>
</evidence>
<sequence length="215" mass="24039">MASFTRRGRADDGGQATTDRRILLAAERLIEQGERYTEITVQQILAEAGISRATFYAHFRDKTDLILRLTAELRQQLLDMARAWDPGAGEDGADRYTRFFVDVIALHRRKRLLLAALREVAGYDAAVRGFYTADLEGFDEAVLETLVEQQRAGKTPADLDPAAASRVIVWGGAQAIARHIEVDDGSGDAAFARELGWIWWYGAYRRPPISKEKAQ</sequence>
<organism evidence="6 7">
    <name type="scientific">Micromonospora musae</name>
    <dbReference type="NCBI Taxonomy" id="1894970"/>
    <lineage>
        <taxon>Bacteria</taxon>
        <taxon>Bacillati</taxon>
        <taxon>Actinomycetota</taxon>
        <taxon>Actinomycetes</taxon>
        <taxon>Micromonosporales</taxon>
        <taxon>Micromonosporaceae</taxon>
        <taxon>Micromonospora</taxon>
    </lineage>
</organism>
<dbReference type="GO" id="GO:0000976">
    <property type="term" value="F:transcription cis-regulatory region binding"/>
    <property type="evidence" value="ECO:0007669"/>
    <property type="project" value="TreeGrafter"/>
</dbReference>
<dbReference type="RefSeq" id="WP_120689079.1">
    <property type="nucleotide sequence ID" value="NZ_RAZT01000006.1"/>
</dbReference>
<dbReference type="AlphaFoldDB" id="A0A3A9Y4L4"/>
<keyword evidence="1" id="KW-0805">Transcription regulation</keyword>
<dbReference type="InterPro" id="IPR009057">
    <property type="entry name" value="Homeodomain-like_sf"/>
</dbReference>
<reference evidence="6 7" key="1">
    <citation type="submission" date="2018-09" db="EMBL/GenBank/DDBJ databases">
        <title>Micromonospora sp. nov. MS1-9, isolated from a root of Musa sp.</title>
        <authorList>
            <person name="Kuncharoen N."/>
            <person name="Kudo T."/>
            <person name="Ohkuma M."/>
            <person name="Yuki M."/>
            <person name="Tanasupawat S."/>
        </authorList>
    </citation>
    <scope>NUCLEOTIDE SEQUENCE [LARGE SCALE GENOMIC DNA]</scope>
    <source>
        <strain evidence="6 7">MS1-9</strain>
    </source>
</reference>
<comment type="caution">
    <text evidence="6">The sequence shown here is derived from an EMBL/GenBank/DDBJ whole genome shotgun (WGS) entry which is preliminary data.</text>
</comment>
<feature type="DNA-binding region" description="H-T-H motif" evidence="4">
    <location>
        <begin position="40"/>
        <end position="59"/>
    </location>
</feature>
<dbReference type="InterPro" id="IPR001647">
    <property type="entry name" value="HTH_TetR"/>
</dbReference>
<evidence type="ECO:0000256" key="3">
    <source>
        <dbReference type="ARBA" id="ARBA00023163"/>
    </source>
</evidence>
<evidence type="ECO:0000313" key="6">
    <source>
        <dbReference type="EMBL" id="RKN32288.1"/>
    </source>
</evidence>